<feature type="transmembrane region" description="Helical" evidence="6">
    <location>
        <begin position="383"/>
        <end position="407"/>
    </location>
</feature>
<dbReference type="PANTHER" id="PTHR43738:SF2">
    <property type="entry name" value="ABC TRANSPORTER PERMEASE"/>
    <property type="match status" value="1"/>
</dbReference>
<keyword evidence="2" id="KW-1003">Cell membrane</keyword>
<accession>A0A1K9ZPY0</accession>
<reference evidence="9 10" key="1">
    <citation type="submission" date="2016-11" db="EMBL/GenBank/DDBJ databases">
        <authorList>
            <person name="Jaros S."/>
            <person name="Januszkiewicz K."/>
            <person name="Wedrychowicz H."/>
        </authorList>
    </citation>
    <scope>NUCLEOTIDE SEQUENCE [LARGE SCALE GENOMIC DNA]</scope>
    <source>
        <strain evidence="9">NVI 5450</strain>
    </source>
</reference>
<dbReference type="OrthoDB" id="9784014at2"/>
<dbReference type="EMBL" id="FPLD01000061">
    <property type="protein sequence ID" value="SGZ00531.1"/>
    <property type="molecule type" value="Genomic_DNA"/>
</dbReference>
<protein>
    <submittedName>
        <fullName evidence="9">ABC-type antimicrobial peptide transport system, permease component</fullName>
    </submittedName>
</protein>
<dbReference type="Pfam" id="PF02687">
    <property type="entry name" value="FtsX"/>
    <property type="match status" value="1"/>
</dbReference>
<dbReference type="InterPro" id="IPR025857">
    <property type="entry name" value="MacB_PCD"/>
</dbReference>
<evidence type="ECO:0000256" key="1">
    <source>
        <dbReference type="ARBA" id="ARBA00004651"/>
    </source>
</evidence>
<dbReference type="Pfam" id="PF12704">
    <property type="entry name" value="MacB_PCD"/>
    <property type="match status" value="1"/>
</dbReference>
<feature type="transmembrane region" description="Helical" evidence="6">
    <location>
        <begin position="289"/>
        <end position="313"/>
    </location>
</feature>
<evidence type="ECO:0000256" key="4">
    <source>
        <dbReference type="ARBA" id="ARBA00022989"/>
    </source>
</evidence>
<evidence type="ECO:0000259" key="8">
    <source>
        <dbReference type="Pfam" id="PF12704"/>
    </source>
</evidence>
<sequence>MKNLLRLAFNSLLNRKATVLLSIFTIAISVLLLLGVEQVRTQAKNSFANTISGTDLIVGARSGQINLLLYSVFRIGNATNNIDWKTYLDFQNHQSVKWTVPFSLGDSHQGFRVLGTNPDYFKHYKFGKKQPLTFSQGKAFNQLFEAVIGADVAQTLGYKLQSPMILAHGMKDVGFTKHDNLPFKVVGVLAPTGTPVDKTIHVSLAAIEAIHVGWESGAFLGHASSADSLKGREFEPKQITAFLVGLKSKIHTFKLQRQINDYRLEPLSAIVPGIALHELWSLMSVAEQALLIVSIFVVIAGFLGMLASLLTSLNERRREMAILRALGARPQHIFSLLVLESGIICGLGILLGMGLLYLLLAMASPLIQQHYGLAINLTTPSHYELMLVGCIQLSGLVIGIIPAISAYRQSLSDGMTIRI</sequence>
<evidence type="ECO:0000256" key="3">
    <source>
        <dbReference type="ARBA" id="ARBA00022692"/>
    </source>
</evidence>
<evidence type="ECO:0000256" key="5">
    <source>
        <dbReference type="ARBA" id="ARBA00023136"/>
    </source>
</evidence>
<dbReference type="InterPro" id="IPR003838">
    <property type="entry name" value="ABC3_permease_C"/>
</dbReference>
<comment type="subcellular location">
    <subcellularLocation>
        <location evidence="1">Cell membrane</location>
        <topology evidence="1">Multi-pass membrane protein</topology>
    </subcellularLocation>
</comment>
<gene>
    <name evidence="9" type="ORF">NVI5450_2326</name>
</gene>
<keyword evidence="5 6" id="KW-0472">Membrane</keyword>
<evidence type="ECO:0000256" key="2">
    <source>
        <dbReference type="ARBA" id="ARBA00022475"/>
    </source>
</evidence>
<dbReference type="InterPro" id="IPR051125">
    <property type="entry name" value="ABC-4/HrtB_transporter"/>
</dbReference>
<keyword evidence="3 6" id="KW-0812">Transmembrane</keyword>
<feature type="domain" description="ABC3 transporter permease C-terminal" evidence="7">
    <location>
        <begin position="292"/>
        <end position="410"/>
    </location>
</feature>
<feature type="domain" description="MacB-like periplasmic core" evidence="8">
    <location>
        <begin position="20"/>
        <end position="209"/>
    </location>
</feature>
<evidence type="ECO:0000313" key="10">
    <source>
        <dbReference type="Proteomes" id="UP000183794"/>
    </source>
</evidence>
<feature type="transmembrane region" description="Helical" evidence="6">
    <location>
        <begin position="17"/>
        <end position="36"/>
    </location>
</feature>
<evidence type="ECO:0000256" key="6">
    <source>
        <dbReference type="SAM" id="Phobius"/>
    </source>
</evidence>
<evidence type="ECO:0000259" key="7">
    <source>
        <dbReference type="Pfam" id="PF02687"/>
    </source>
</evidence>
<dbReference type="PANTHER" id="PTHR43738">
    <property type="entry name" value="ABC TRANSPORTER, MEMBRANE PROTEIN"/>
    <property type="match status" value="1"/>
</dbReference>
<dbReference type="GO" id="GO:0005886">
    <property type="term" value="C:plasma membrane"/>
    <property type="evidence" value="ECO:0007669"/>
    <property type="project" value="UniProtKB-SubCell"/>
</dbReference>
<feature type="transmembrane region" description="Helical" evidence="6">
    <location>
        <begin position="334"/>
        <end position="363"/>
    </location>
</feature>
<keyword evidence="4 6" id="KW-1133">Transmembrane helix</keyword>
<proteinExistence type="predicted"/>
<dbReference type="AlphaFoldDB" id="A0A1K9ZPY0"/>
<evidence type="ECO:0000313" key="9">
    <source>
        <dbReference type="EMBL" id="SGZ00531.1"/>
    </source>
</evidence>
<name>A0A1K9ZPY0_9GAMM</name>
<organism evidence="9 10">
    <name type="scientific">Moritella viscosa</name>
    <dbReference type="NCBI Taxonomy" id="80854"/>
    <lineage>
        <taxon>Bacteria</taxon>
        <taxon>Pseudomonadati</taxon>
        <taxon>Pseudomonadota</taxon>
        <taxon>Gammaproteobacteria</taxon>
        <taxon>Alteromonadales</taxon>
        <taxon>Moritellaceae</taxon>
        <taxon>Moritella</taxon>
    </lineage>
</organism>
<dbReference type="RefSeq" id="WP_075518243.1">
    <property type="nucleotide sequence ID" value="NZ_FPLD01000061.1"/>
</dbReference>
<dbReference type="Proteomes" id="UP000183794">
    <property type="component" value="Unassembled WGS sequence"/>
</dbReference>